<dbReference type="GO" id="GO:0005524">
    <property type="term" value="F:ATP binding"/>
    <property type="evidence" value="ECO:0007669"/>
    <property type="project" value="InterPro"/>
</dbReference>
<dbReference type="InterPro" id="IPR000850">
    <property type="entry name" value="Adenylat/UMP-CMP_kin"/>
</dbReference>
<dbReference type="PRINTS" id="PR00094">
    <property type="entry name" value="ADENYLTKNASE"/>
</dbReference>
<organism evidence="8 9">
    <name type="scientific">Hibiscus syriacus</name>
    <name type="common">Rose of Sharon</name>
    <dbReference type="NCBI Taxonomy" id="106335"/>
    <lineage>
        <taxon>Eukaryota</taxon>
        <taxon>Viridiplantae</taxon>
        <taxon>Streptophyta</taxon>
        <taxon>Embryophyta</taxon>
        <taxon>Tracheophyta</taxon>
        <taxon>Spermatophyta</taxon>
        <taxon>Magnoliopsida</taxon>
        <taxon>eudicotyledons</taxon>
        <taxon>Gunneridae</taxon>
        <taxon>Pentapetalae</taxon>
        <taxon>rosids</taxon>
        <taxon>malvids</taxon>
        <taxon>Malvales</taxon>
        <taxon>Malvaceae</taxon>
        <taxon>Malvoideae</taxon>
        <taxon>Hibiscus</taxon>
    </lineage>
</organism>
<evidence type="ECO:0000256" key="5">
    <source>
        <dbReference type="ARBA" id="ARBA00022777"/>
    </source>
</evidence>
<keyword evidence="5 7" id="KW-0418">Kinase</keyword>
<dbReference type="PANTHER" id="PTHR23359">
    <property type="entry name" value="NUCLEOTIDE KINASE"/>
    <property type="match status" value="1"/>
</dbReference>
<evidence type="ECO:0000256" key="6">
    <source>
        <dbReference type="ARBA" id="ARBA00031517"/>
    </source>
</evidence>
<evidence type="ECO:0000256" key="2">
    <source>
        <dbReference type="ARBA" id="ARBA00012955"/>
    </source>
</evidence>
<dbReference type="EMBL" id="VEPZ02001761">
    <property type="protein sequence ID" value="KAE8657133.1"/>
    <property type="molecule type" value="Genomic_DNA"/>
</dbReference>
<dbReference type="Gene3D" id="3.40.50.300">
    <property type="entry name" value="P-loop containing nucleotide triphosphate hydrolases"/>
    <property type="match status" value="1"/>
</dbReference>
<dbReference type="Proteomes" id="UP000436088">
    <property type="component" value="Unassembled WGS sequence"/>
</dbReference>
<reference evidence="8" key="1">
    <citation type="submission" date="2019-09" db="EMBL/GenBank/DDBJ databases">
        <title>Draft genome information of white flower Hibiscus syriacus.</title>
        <authorList>
            <person name="Kim Y.-M."/>
        </authorList>
    </citation>
    <scope>NUCLEOTIDE SEQUENCE [LARGE SCALE GENOMIC DNA]</scope>
    <source>
        <strain evidence="8">YM2019G1</strain>
    </source>
</reference>
<accession>A0A6A2WF28</accession>
<dbReference type="Pfam" id="PF00406">
    <property type="entry name" value="ADK"/>
    <property type="match status" value="1"/>
</dbReference>
<dbReference type="EC" id="2.7.4.3" evidence="2"/>
<proteinExistence type="inferred from homology"/>
<name>A0A6A2WF28_HIBSY</name>
<evidence type="ECO:0000256" key="7">
    <source>
        <dbReference type="RuleBase" id="RU003330"/>
    </source>
</evidence>
<sequence length="304" mass="33690">MASSSVNLEEVPSESLTSELLRRTKCASRPEKLLILLRKWIVKGNIVPSPQPTKNKFVLVLEFRAAMTGLLLNLNYTSCLHSLDSGISVSYVGSSLWSVLEIWVLQKMKSQDNIAPCPGPTKQISPPGSGKGTRSPVIKDEYCLCHLATGDMLRVAVFTKTPLGIKAKEAMDKGELVSDDLVVGIIDEAMKKPSRALSRIFMLALSLDEMLERQRVKIDKVTGELLIQCKDDTAVFSSRDSMHFTANCVEIRIDYHTNFKVILLISDKFFPNASALNSASAILLETTDCFLLLQVVRFPQTKVQ</sequence>
<keyword evidence="4" id="KW-0547">Nucleotide-binding</keyword>
<evidence type="ECO:0000313" key="8">
    <source>
        <dbReference type="EMBL" id="KAE8657133.1"/>
    </source>
</evidence>
<dbReference type="AlphaFoldDB" id="A0A6A2WF28"/>
<dbReference type="GO" id="GO:0004017">
    <property type="term" value="F:AMP kinase activity"/>
    <property type="evidence" value="ECO:0007669"/>
    <property type="project" value="UniProtKB-EC"/>
</dbReference>
<dbReference type="InterPro" id="IPR027417">
    <property type="entry name" value="P-loop_NTPase"/>
</dbReference>
<comment type="similarity">
    <text evidence="1 7">Belongs to the adenylate kinase family.</text>
</comment>
<evidence type="ECO:0000256" key="4">
    <source>
        <dbReference type="ARBA" id="ARBA00022741"/>
    </source>
</evidence>
<protein>
    <recommendedName>
        <fullName evidence="2">adenylate kinase</fullName>
        <ecNumber evidence="2">2.7.4.3</ecNumber>
    </recommendedName>
    <alternativeName>
        <fullName evidence="6">ATP:AMP phosphotransferase</fullName>
    </alternativeName>
</protein>
<gene>
    <name evidence="8" type="ORF">F3Y22_tig00116996pilonHSYRG00028</name>
</gene>
<comment type="caution">
    <text evidence="8">The sequence shown here is derived from an EMBL/GenBank/DDBJ whole genome shotgun (WGS) entry which is preliminary data.</text>
</comment>
<keyword evidence="9" id="KW-1185">Reference proteome</keyword>
<evidence type="ECO:0000256" key="3">
    <source>
        <dbReference type="ARBA" id="ARBA00022679"/>
    </source>
</evidence>
<dbReference type="CDD" id="cd01428">
    <property type="entry name" value="ADK"/>
    <property type="match status" value="1"/>
</dbReference>
<dbReference type="SUPFAM" id="SSF52540">
    <property type="entry name" value="P-loop containing nucleoside triphosphate hydrolases"/>
    <property type="match status" value="1"/>
</dbReference>
<evidence type="ECO:0000313" key="9">
    <source>
        <dbReference type="Proteomes" id="UP000436088"/>
    </source>
</evidence>
<evidence type="ECO:0000256" key="1">
    <source>
        <dbReference type="ARBA" id="ARBA00007220"/>
    </source>
</evidence>
<keyword evidence="3 7" id="KW-0808">Transferase</keyword>